<comment type="similarity">
    <text evidence="8 10">Belongs to the pentraxin family.</text>
</comment>
<comment type="caution">
    <text evidence="9">Lacks conserved residue(s) required for the propagation of feature annotation.</text>
</comment>
<keyword evidence="7" id="KW-1015">Disulfide bond</keyword>
<dbReference type="Pfam" id="PF00354">
    <property type="entry name" value="Pentaxin"/>
    <property type="match status" value="1"/>
</dbReference>
<dbReference type="InterPro" id="IPR051005">
    <property type="entry name" value="Pentraxin_domain"/>
</dbReference>
<dbReference type="PANTHER" id="PTHR45869">
    <property type="entry name" value="C-REACTIVE PROTEIN-RELATED"/>
    <property type="match status" value="1"/>
</dbReference>
<evidence type="ECO:0000256" key="10">
    <source>
        <dbReference type="RuleBase" id="RU362112"/>
    </source>
</evidence>
<evidence type="ECO:0000256" key="7">
    <source>
        <dbReference type="ARBA" id="ARBA00023157"/>
    </source>
</evidence>
<dbReference type="SUPFAM" id="SSF49899">
    <property type="entry name" value="Concanavalin A-like lectins/glucanases"/>
    <property type="match status" value="1"/>
</dbReference>
<keyword evidence="3" id="KW-0964">Secreted</keyword>
<dbReference type="InterPro" id="IPR030476">
    <property type="entry name" value="Pentaxin_CS"/>
</dbReference>
<sequence>MKVYFLLLASILGAVAQGINMEGKVFLFANRSVANYVTLNQDVTSLMGFTVCVRAFTEQTTAFSYLSCNSPSQDNNLLLFHRDSKENPYELYVGGQKTVFRGTSHSLDRYHICGTWDSFTGVVQLFLNGKPLVRKAIRKGYSIQGPLKCILGQEQDSFGGKFDINQSFVGEIDNVHVWSYVLSPADIHQAFMNNKHLNGNVISWRSLRYDITGDVLMEPVQQSNCDNQARYESSPRCEAN</sequence>
<comment type="subcellular location">
    <subcellularLocation>
        <location evidence="1 10">Secreted</location>
    </subcellularLocation>
</comment>
<name>A0AAV7KZY1_PLEWA</name>
<dbReference type="PRINTS" id="PR00895">
    <property type="entry name" value="PENTAXIN"/>
</dbReference>
<keyword evidence="6 10" id="KW-0106">Calcium</keyword>
<dbReference type="InterPro" id="IPR013320">
    <property type="entry name" value="ConA-like_dom_sf"/>
</dbReference>
<comment type="caution">
    <text evidence="12">The sequence shown here is derived from an EMBL/GenBank/DDBJ whole genome shotgun (WGS) entry which is preliminary data.</text>
</comment>
<comment type="subunit">
    <text evidence="10">Homopentamer. Pentaxin (or pentraxin) have a discoid arrangement of 5 non-covalently bound subunits.</text>
</comment>
<keyword evidence="5 10" id="KW-0732">Signal</keyword>
<evidence type="ECO:0000259" key="11">
    <source>
        <dbReference type="PROSITE" id="PS51828"/>
    </source>
</evidence>
<evidence type="ECO:0000256" key="3">
    <source>
        <dbReference type="ARBA" id="ARBA00022525"/>
    </source>
</evidence>
<accession>A0AAV7KZY1</accession>
<feature type="domain" description="Pentraxin (PTX)" evidence="11">
    <location>
        <begin position="22"/>
        <end position="223"/>
    </location>
</feature>
<reference evidence="12" key="1">
    <citation type="journal article" date="2022" name="bioRxiv">
        <title>Sequencing and chromosome-scale assembly of the giantPleurodeles waltlgenome.</title>
        <authorList>
            <person name="Brown T."/>
            <person name="Elewa A."/>
            <person name="Iarovenko S."/>
            <person name="Subramanian E."/>
            <person name="Araus A.J."/>
            <person name="Petzold A."/>
            <person name="Susuki M."/>
            <person name="Suzuki K.-i.T."/>
            <person name="Hayashi T."/>
            <person name="Toyoda A."/>
            <person name="Oliveira C."/>
            <person name="Osipova E."/>
            <person name="Leigh N.D."/>
            <person name="Simon A."/>
            <person name="Yun M.H."/>
        </authorList>
    </citation>
    <scope>NUCLEOTIDE SEQUENCE</scope>
    <source>
        <strain evidence="12">20211129_DDA</strain>
        <tissue evidence="12">Liver</tissue>
    </source>
</reference>
<comment type="cofactor">
    <cofactor evidence="10">
        <name>Ca(2+)</name>
        <dbReference type="ChEBI" id="CHEBI:29108"/>
    </cofactor>
    <text evidence="10">Binds 2 calcium ions per subunit.</text>
</comment>
<evidence type="ECO:0000256" key="2">
    <source>
        <dbReference type="ARBA" id="ARBA00022486"/>
    </source>
</evidence>
<dbReference type="InterPro" id="IPR001759">
    <property type="entry name" value="PTX_dom"/>
</dbReference>
<dbReference type="Gene3D" id="2.60.120.200">
    <property type="match status" value="1"/>
</dbReference>
<evidence type="ECO:0000256" key="9">
    <source>
        <dbReference type="PROSITE-ProRule" id="PRU01172"/>
    </source>
</evidence>
<dbReference type="Proteomes" id="UP001066276">
    <property type="component" value="Chromosome 12"/>
</dbReference>
<dbReference type="AlphaFoldDB" id="A0AAV7KZY1"/>
<keyword evidence="13" id="KW-1185">Reference proteome</keyword>
<protein>
    <recommendedName>
        <fullName evidence="10">Pentraxin family member</fullName>
    </recommendedName>
</protein>
<dbReference type="GO" id="GO:0006953">
    <property type="term" value="P:acute-phase response"/>
    <property type="evidence" value="ECO:0007669"/>
    <property type="project" value="UniProtKB-KW"/>
</dbReference>
<evidence type="ECO:0000313" key="12">
    <source>
        <dbReference type="EMBL" id="KAJ1084855.1"/>
    </source>
</evidence>
<evidence type="ECO:0000256" key="4">
    <source>
        <dbReference type="ARBA" id="ARBA00022723"/>
    </source>
</evidence>
<evidence type="ECO:0000256" key="8">
    <source>
        <dbReference type="ARBA" id="ARBA00038102"/>
    </source>
</evidence>
<evidence type="ECO:0000256" key="1">
    <source>
        <dbReference type="ARBA" id="ARBA00004613"/>
    </source>
</evidence>
<proteinExistence type="inferred from homology"/>
<dbReference type="GO" id="GO:0046872">
    <property type="term" value="F:metal ion binding"/>
    <property type="evidence" value="ECO:0007669"/>
    <property type="project" value="UniProtKB-KW"/>
</dbReference>
<dbReference type="GO" id="GO:0005576">
    <property type="term" value="C:extracellular region"/>
    <property type="evidence" value="ECO:0007669"/>
    <property type="project" value="UniProtKB-SubCell"/>
</dbReference>
<organism evidence="12 13">
    <name type="scientific">Pleurodeles waltl</name>
    <name type="common">Iberian ribbed newt</name>
    <dbReference type="NCBI Taxonomy" id="8319"/>
    <lineage>
        <taxon>Eukaryota</taxon>
        <taxon>Metazoa</taxon>
        <taxon>Chordata</taxon>
        <taxon>Craniata</taxon>
        <taxon>Vertebrata</taxon>
        <taxon>Euteleostomi</taxon>
        <taxon>Amphibia</taxon>
        <taxon>Batrachia</taxon>
        <taxon>Caudata</taxon>
        <taxon>Salamandroidea</taxon>
        <taxon>Salamandridae</taxon>
        <taxon>Pleurodelinae</taxon>
        <taxon>Pleurodeles</taxon>
    </lineage>
</organism>
<evidence type="ECO:0000256" key="5">
    <source>
        <dbReference type="ARBA" id="ARBA00022729"/>
    </source>
</evidence>
<keyword evidence="4 10" id="KW-0479">Metal-binding</keyword>
<dbReference type="FunFam" id="2.60.120.200:FF:000070">
    <property type="entry name" value="Serum amyloid P-component"/>
    <property type="match status" value="1"/>
</dbReference>
<dbReference type="PROSITE" id="PS51828">
    <property type="entry name" value="PTX_2"/>
    <property type="match status" value="1"/>
</dbReference>
<keyword evidence="2" id="KW-0011">Acute phase</keyword>
<gene>
    <name evidence="12" type="ORF">NDU88_005001</name>
</gene>
<dbReference type="PROSITE" id="PS00289">
    <property type="entry name" value="PTX_1"/>
    <property type="match status" value="1"/>
</dbReference>
<feature type="chain" id="PRO_5043090979" description="Pentraxin family member" evidence="10">
    <location>
        <begin position="17"/>
        <end position="240"/>
    </location>
</feature>
<dbReference type="PANTHER" id="PTHR45869:SF7">
    <property type="entry name" value="C-REACTIVE PROTEIN"/>
    <property type="match status" value="1"/>
</dbReference>
<dbReference type="SMART" id="SM00159">
    <property type="entry name" value="PTX"/>
    <property type="match status" value="1"/>
</dbReference>
<feature type="signal peptide" evidence="10">
    <location>
        <begin position="1"/>
        <end position="16"/>
    </location>
</feature>
<evidence type="ECO:0000313" key="13">
    <source>
        <dbReference type="Proteomes" id="UP001066276"/>
    </source>
</evidence>
<evidence type="ECO:0000256" key="6">
    <source>
        <dbReference type="ARBA" id="ARBA00022837"/>
    </source>
</evidence>
<dbReference type="EMBL" id="JANPWB010000016">
    <property type="protein sequence ID" value="KAJ1084855.1"/>
    <property type="molecule type" value="Genomic_DNA"/>
</dbReference>